<dbReference type="RefSeq" id="WP_248053932.1">
    <property type="nucleotide sequence ID" value="NZ_JARBFO010000006.1"/>
</dbReference>
<organism evidence="2">
    <name type="scientific">Streptococcus suis</name>
    <dbReference type="NCBI Taxonomy" id="1307"/>
    <lineage>
        <taxon>Bacteria</taxon>
        <taxon>Bacillati</taxon>
        <taxon>Bacillota</taxon>
        <taxon>Bacilli</taxon>
        <taxon>Lactobacillales</taxon>
        <taxon>Streptococcaceae</taxon>
        <taxon>Streptococcus</taxon>
    </lineage>
</organism>
<sequence>MKKDGNLNNVSLLIIGYDPYEDVWNHYFELLNKYWKERPKTYLATNSLAPNYEGVTVIPAGDDAEWSKKVQKSLSLIETDYVILLLEDFFTTNFVDNNRLNDLLEIISENEIKYCKLLNQAKFRGKTFKNYNFLRVTPNSDGYAISLQPSIWDKQFLSDCVGDENYNAWIFELYKVRDYIPNKITIDVISDDRNVLEITHAIVQSQYLRKAVRVFNRQNYLFDYTKRGIMSFSDTIRYRVKIFFAQYTPKFLWDSFKLIGRLMKVNFVSDKYKG</sequence>
<evidence type="ECO:0000313" key="2">
    <source>
        <dbReference type="EMBL" id="APZ78932.1"/>
    </source>
</evidence>
<name>A0A1P8VQQ2_STRSU</name>
<proteinExistence type="predicted"/>
<dbReference type="AlphaFoldDB" id="A0A1P8VQQ2"/>
<dbReference type="EMBL" id="KX870049">
    <property type="protein sequence ID" value="APZ78910.1"/>
    <property type="molecule type" value="Genomic_DNA"/>
</dbReference>
<evidence type="ECO:0000313" key="1">
    <source>
        <dbReference type="EMBL" id="APZ78910.1"/>
    </source>
</evidence>
<accession>A0A1P8VQQ2</accession>
<reference evidence="2" key="1">
    <citation type="submission" date="2016-09" db="EMBL/GenBank/DDBJ databases">
        <title>Genetic analysis of capsular polysaccharide synthesis gene clusters from non-serotypeable of Streptococcus suis.</title>
        <authorList>
            <person name="Qiu X."/>
            <person name="Zheng H."/>
        </authorList>
    </citation>
    <scope>NUCLEOTIDE SEQUENCE</scope>
    <source>
        <strain evidence="1">78468-1</strain>
        <strain evidence="2">78468-4</strain>
        <strain evidence="3">78468-5</strain>
    </source>
</reference>
<gene>
    <name evidence="2" type="primary">cpsK</name>
    <name evidence="1" type="ORF">78468-1.seq-orf11</name>
    <name evidence="2" type="ORF">78468-4.seq-orf11</name>
    <name evidence="3" type="ORF">78468-5.seq-orf11</name>
</gene>
<dbReference type="EMBL" id="KX870051">
    <property type="protein sequence ID" value="APZ78954.1"/>
    <property type="molecule type" value="Genomic_DNA"/>
</dbReference>
<dbReference type="EMBL" id="KX870050">
    <property type="protein sequence ID" value="APZ78932.1"/>
    <property type="molecule type" value="Genomic_DNA"/>
</dbReference>
<evidence type="ECO:0000313" key="3">
    <source>
        <dbReference type="EMBL" id="APZ78954.1"/>
    </source>
</evidence>
<protein>
    <submittedName>
        <fullName evidence="2">CpsK</fullName>
    </submittedName>
</protein>